<evidence type="ECO:0000313" key="1">
    <source>
        <dbReference type="EMBL" id="CAJ1964153.1"/>
    </source>
</evidence>
<dbReference type="AlphaFoldDB" id="A0AA86T2I0"/>
<keyword evidence="2" id="KW-1185">Reference proteome</keyword>
<evidence type="ECO:0000313" key="2">
    <source>
        <dbReference type="Proteomes" id="UP001189624"/>
    </source>
</evidence>
<protein>
    <submittedName>
        <fullName evidence="1">Uncharacterized protein</fullName>
    </submittedName>
</protein>
<reference evidence="1" key="1">
    <citation type="submission" date="2023-10" db="EMBL/GenBank/DDBJ databases">
        <authorList>
            <person name="Domelevo Entfellner J.-B."/>
        </authorList>
    </citation>
    <scope>NUCLEOTIDE SEQUENCE</scope>
</reference>
<gene>
    <name evidence="1" type="ORF">AYBTSS11_LOCUS20157</name>
</gene>
<dbReference type="Proteomes" id="UP001189624">
    <property type="component" value="Chromosome 6"/>
</dbReference>
<proteinExistence type="predicted"/>
<accession>A0AA86T2I0</accession>
<dbReference type="Gramene" id="rna-AYBTSS11_LOCUS20157">
    <property type="protein sequence ID" value="CAJ1964153.1"/>
    <property type="gene ID" value="gene-AYBTSS11_LOCUS20157"/>
</dbReference>
<organism evidence="1 2">
    <name type="scientific">Sphenostylis stenocarpa</name>
    <dbReference type="NCBI Taxonomy" id="92480"/>
    <lineage>
        <taxon>Eukaryota</taxon>
        <taxon>Viridiplantae</taxon>
        <taxon>Streptophyta</taxon>
        <taxon>Embryophyta</taxon>
        <taxon>Tracheophyta</taxon>
        <taxon>Spermatophyta</taxon>
        <taxon>Magnoliopsida</taxon>
        <taxon>eudicotyledons</taxon>
        <taxon>Gunneridae</taxon>
        <taxon>Pentapetalae</taxon>
        <taxon>rosids</taxon>
        <taxon>fabids</taxon>
        <taxon>Fabales</taxon>
        <taxon>Fabaceae</taxon>
        <taxon>Papilionoideae</taxon>
        <taxon>50 kb inversion clade</taxon>
        <taxon>NPAAA clade</taxon>
        <taxon>indigoferoid/millettioid clade</taxon>
        <taxon>Phaseoleae</taxon>
        <taxon>Sphenostylis</taxon>
    </lineage>
</organism>
<sequence>MFEEAIHEVCQENDSICYISFTSNDVSYNKHVLSLDRNDLAQSATNRNPVVCMEVIDEEEEIDIESIDLIDDEKSDELILEDEPKLAHLAVVGEV</sequence>
<dbReference type="EMBL" id="OY731403">
    <property type="protein sequence ID" value="CAJ1964153.1"/>
    <property type="molecule type" value="Genomic_DNA"/>
</dbReference>
<name>A0AA86T2I0_9FABA</name>